<dbReference type="PANTHER" id="PTHR48200">
    <property type="entry name" value="PROTEIN, PUTATIVE-RELATED"/>
    <property type="match status" value="1"/>
</dbReference>
<protein>
    <recommendedName>
        <fullName evidence="1">DUF7745 domain-containing protein</fullName>
    </recommendedName>
</protein>
<feature type="domain" description="DUF7745" evidence="1">
    <location>
        <begin position="2"/>
        <end position="132"/>
    </location>
</feature>
<proteinExistence type="predicted"/>
<dbReference type="Proteomes" id="UP000436088">
    <property type="component" value="Unassembled WGS sequence"/>
</dbReference>
<organism evidence="2 3">
    <name type="scientific">Hibiscus syriacus</name>
    <name type="common">Rose of Sharon</name>
    <dbReference type="NCBI Taxonomy" id="106335"/>
    <lineage>
        <taxon>Eukaryota</taxon>
        <taxon>Viridiplantae</taxon>
        <taxon>Streptophyta</taxon>
        <taxon>Embryophyta</taxon>
        <taxon>Tracheophyta</taxon>
        <taxon>Spermatophyta</taxon>
        <taxon>Magnoliopsida</taxon>
        <taxon>eudicotyledons</taxon>
        <taxon>Gunneridae</taxon>
        <taxon>Pentapetalae</taxon>
        <taxon>rosids</taxon>
        <taxon>malvids</taxon>
        <taxon>Malvales</taxon>
        <taxon>Malvaceae</taxon>
        <taxon>Malvoideae</taxon>
        <taxon>Hibiscus</taxon>
    </lineage>
</organism>
<comment type="caution">
    <text evidence="2">The sequence shown here is derived from an EMBL/GenBank/DDBJ whole genome shotgun (WGS) entry which is preliminary data.</text>
</comment>
<evidence type="ECO:0000313" key="3">
    <source>
        <dbReference type="Proteomes" id="UP000436088"/>
    </source>
</evidence>
<dbReference type="Pfam" id="PF24924">
    <property type="entry name" value="DUF7745"/>
    <property type="match status" value="1"/>
</dbReference>
<reference evidence="2" key="1">
    <citation type="submission" date="2019-09" db="EMBL/GenBank/DDBJ databases">
        <title>Draft genome information of white flower Hibiscus syriacus.</title>
        <authorList>
            <person name="Kim Y.-M."/>
        </authorList>
    </citation>
    <scope>NUCLEOTIDE SEQUENCE [LARGE SCALE GENOMIC DNA]</scope>
    <source>
        <strain evidence="2">YM2019G1</strain>
    </source>
</reference>
<evidence type="ECO:0000313" key="2">
    <source>
        <dbReference type="EMBL" id="KAE8726882.1"/>
    </source>
</evidence>
<dbReference type="EMBL" id="VEPZ02000325">
    <property type="protein sequence ID" value="KAE8726882.1"/>
    <property type="molecule type" value="Genomic_DNA"/>
</dbReference>
<keyword evidence="3" id="KW-1185">Reference proteome</keyword>
<dbReference type="AlphaFoldDB" id="A0A6A3CHC9"/>
<name>A0A6A3CHC9_HIBSY</name>
<sequence length="133" mass="15158">MTPTIEEYIALLNIPNLEKCKVYVKAIRPKGFVTKVMLLTRKPKEWVAEHTRNEGISWVVLKSVIHEKPPLKRKRDLFALAVYGLVIFPKVIGHIDVPVIYMFEVLENKVNPTPTILAEMFLSLDECKRSGGG</sequence>
<dbReference type="InterPro" id="IPR056647">
    <property type="entry name" value="DUF7745"/>
</dbReference>
<evidence type="ECO:0000259" key="1">
    <source>
        <dbReference type="Pfam" id="PF24924"/>
    </source>
</evidence>
<accession>A0A6A3CHC9</accession>
<gene>
    <name evidence="2" type="ORF">F3Y22_tig00005974pilonHSYRG00354</name>
</gene>
<dbReference type="PANTHER" id="PTHR48200:SF1">
    <property type="entry name" value="AMINOTRANSFERASE-LIKE PLANT MOBILE DOMAIN-CONTAINING PROTEIN"/>
    <property type="match status" value="1"/>
</dbReference>